<dbReference type="InterPro" id="IPR024810">
    <property type="entry name" value="MAB21L/cGLR"/>
</dbReference>
<feature type="region of interest" description="Disordered" evidence="1">
    <location>
        <begin position="254"/>
        <end position="330"/>
    </location>
</feature>
<dbReference type="PANTHER" id="PTHR10656:SF69">
    <property type="entry name" value="MAB-21-LIKE HHH_H2TH-LIKE DOMAIN-CONTAINING PROTEIN"/>
    <property type="match status" value="1"/>
</dbReference>
<dbReference type="Pfam" id="PF20266">
    <property type="entry name" value="Mab-21_C"/>
    <property type="match status" value="1"/>
</dbReference>
<dbReference type="InterPro" id="IPR046906">
    <property type="entry name" value="Mab-21_HhH/H2TH-like"/>
</dbReference>
<evidence type="ECO:0000313" key="3">
    <source>
        <dbReference type="EMBL" id="RLU27545.1"/>
    </source>
</evidence>
<reference evidence="3" key="1">
    <citation type="journal article" date="2018" name="Genome Res.">
        <title>The genomic architecture and molecular evolution of ant odorant receptors.</title>
        <authorList>
            <person name="McKenzie S.K."/>
            <person name="Kronauer D.J.C."/>
        </authorList>
    </citation>
    <scope>NUCLEOTIDE SEQUENCE [LARGE SCALE GENOMIC DNA]</scope>
    <source>
        <strain evidence="3">Clonal line C1</strain>
    </source>
</reference>
<dbReference type="EMBL" id="QOIP01000001">
    <property type="protein sequence ID" value="RLU27545.1"/>
    <property type="molecule type" value="Genomic_DNA"/>
</dbReference>
<evidence type="ECO:0000256" key="1">
    <source>
        <dbReference type="SAM" id="MobiDB-lite"/>
    </source>
</evidence>
<reference evidence="3" key="2">
    <citation type="submission" date="2018-07" db="EMBL/GenBank/DDBJ databases">
        <authorList>
            <person name="Mckenzie S.K."/>
            <person name="Kronauer D.J.C."/>
        </authorList>
    </citation>
    <scope>NUCLEOTIDE SEQUENCE</scope>
    <source>
        <strain evidence="3">Clonal line C1</strain>
    </source>
</reference>
<proteinExistence type="predicted"/>
<feature type="region of interest" description="Disordered" evidence="1">
    <location>
        <begin position="169"/>
        <end position="193"/>
    </location>
</feature>
<dbReference type="SMART" id="SM01265">
    <property type="entry name" value="Mab-21"/>
    <property type="match status" value="1"/>
</dbReference>
<sequence length="988" mass="115145">MGIGISSRTKGPKQDAKPSKQVPNYEDDELILLKRTIARDPEMFILNNLMMCIQFFENYEEDMLHIKDTLASTYEAKLNKLLPPQKHVLLPDVLQEYIARNIAFTSKRQTGDLIIEPLQPVRIYVVHDNIEITEQYYLPEYSSLNNGITYTMMVQQSDHRGYVRLRRLDETPYPRNSSKQENIGTSSTADDDEIYYGDSESIYGRNSNMMLPDHIKKRGLQTTTIFNARSLPNLQDDETIYEDQVSLSRENIYGTRSNRDIKPESDCEHMSSIEDRSAHSKKLSKSDPEARKGSYQRYSRSGSAKSMRPKVHRPASSSSSGYRSGAGDSDSDWGYHSVTSNVASNRNMNHDNMAADAPIKIYSNAMIPAQCFKKVRIDSQGRIYTMRQDRKRPQNSKQYRLMIADRQYDCDVFYTSSENFMNHFVNLFVNQLAKPLGFEPEDMNHVEDSIIHCDKMIDSHSPRLRRIESYEITPSIWLQWPEDAQEWLDRPRSTWPDYNDISKVKDFGCHVVPENSIPKKRDSVRRDSRHHGVRRNIDHEIEWQLIFPAAQRYLETCMTRSQMQVYLITLMLHKTFLRPVLDTTYGLTISHIRNKLFWLIEENDRPSKWPDNRTGECLLKLLHSLYHCISQNDPILPDYFVRDKNMFKKVPSDYLLHSQKQLKRIIENPIMYVFHAMENIKHSNKFFPRLDFTTLFKILTVKPWLAVMNPALGVFVPSKALEESHMAREEIYNRSGEFWMSVRMRSEQIYDTRVVTNRTLITPRKATYSIVEIMERCAELEGPRLTALLDFFVRHFIKMAECCHRYRAYQQKQVYLDQADRLSIILSEATRYKDDAKAYHDKIYALRMRVTTNLTMRSQNEPPETPKRNQEAPIFVGSLKDRFTRQAAEVLAPPKDEQSSEDRGRSRRNREDYAESSREDHTGTVTNAIIHEVRFKDEKAETSSANAQTKVTETLRNLALKDQSNESISDAVHKVVSLTDNLAETTYI</sequence>
<dbReference type="AlphaFoldDB" id="A0A3L8E5C2"/>
<organism evidence="3">
    <name type="scientific">Ooceraea biroi</name>
    <name type="common">Clonal raider ant</name>
    <name type="synonym">Cerapachys biroi</name>
    <dbReference type="NCBI Taxonomy" id="2015173"/>
    <lineage>
        <taxon>Eukaryota</taxon>
        <taxon>Metazoa</taxon>
        <taxon>Ecdysozoa</taxon>
        <taxon>Arthropoda</taxon>
        <taxon>Hexapoda</taxon>
        <taxon>Insecta</taxon>
        <taxon>Pterygota</taxon>
        <taxon>Neoptera</taxon>
        <taxon>Endopterygota</taxon>
        <taxon>Hymenoptera</taxon>
        <taxon>Apocrita</taxon>
        <taxon>Aculeata</taxon>
        <taxon>Formicoidea</taxon>
        <taxon>Formicidae</taxon>
        <taxon>Dorylinae</taxon>
        <taxon>Ooceraea</taxon>
    </lineage>
</organism>
<evidence type="ECO:0000259" key="2">
    <source>
        <dbReference type="Pfam" id="PF20266"/>
    </source>
</evidence>
<feature type="compositionally biased region" description="Basic and acidic residues" evidence="1">
    <location>
        <begin position="894"/>
        <end position="922"/>
    </location>
</feature>
<dbReference type="Gene3D" id="1.10.1410.40">
    <property type="match status" value="1"/>
</dbReference>
<gene>
    <name evidence="3" type="ORF">DMN91_001349</name>
</gene>
<feature type="domain" description="Mab-21-like HhH/H2TH-like" evidence="2">
    <location>
        <begin position="577"/>
        <end position="663"/>
    </location>
</feature>
<feature type="compositionally biased region" description="Low complexity" evidence="1">
    <location>
        <begin position="316"/>
        <end position="328"/>
    </location>
</feature>
<protein>
    <recommendedName>
        <fullName evidence="2">Mab-21-like HhH/H2TH-like domain-containing protein</fullName>
    </recommendedName>
</protein>
<dbReference type="PANTHER" id="PTHR10656">
    <property type="entry name" value="CELL FATE DETERMINING PROTEIN MAB21-RELATED"/>
    <property type="match status" value="1"/>
</dbReference>
<feature type="region of interest" description="Disordered" evidence="1">
    <location>
        <begin position="1"/>
        <end position="22"/>
    </location>
</feature>
<name>A0A3L8E5C2_OOCBI</name>
<accession>A0A3L8E5C2</accession>
<feature type="compositionally biased region" description="Basic and acidic residues" evidence="1">
    <location>
        <begin position="257"/>
        <end position="292"/>
    </location>
</feature>
<dbReference type="Proteomes" id="UP000279307">
    <property type="component" value="Chromosome 1"/>
</dbReference>
<feature type="region of interest" description="Disordered" evidence="1">
    <location>
        <begin position="889"/>
        <end position="923"/>
    </location>
</feature>
<dbReference type="OrthoDB" id="6112914at2759"/>
<comment type="caution">
    <text evidence="3">The sequence shown here is derived from an EMBL/GenBank/DDBJ whole genome shotgun (WGS) entry which is preliminary data.</text>
</comment>
<feature type="compositionally biased region" description="Polar residues" evidence="1">
    <location>
        <begin position="174"/>
        <end position="188"/>
    </location>
</feature>